<evidence type="ECO:0008006" key="8">
    <source>
        <dbReference type="Google" id="ProtNLM"/>
    </source>
</evidence>
<accession>A0AAD5TBE5</accession>
<organism evidence="6 7">
    <name type="scientific">Physocladia obscura</name>
    <dbReference type="NCBI Taxonomy" id="109957"/>
    <lineage>
        <taxon>Eukaryota</taxon>
        <taxon>Fungi</taxon>
        <taxon>Fungi incertae sedis</taxon>
        <taxon>Chytridiomycota</taxon>
        <taxon>Chytridiomycota incertae sedis</taxon>
        <taxon>Chytridiomycetes</taxon>
        <taxon>Chytridiales</taxon>
        <taxon>Chytriomycetaceae</taxon>
        <taxon>Physocladia</taxon>
    </lineage>
</organism>
<evidence type="ECO:0000313" key="7">
    <source>
        <dbReference type="Proteomes" id="UP001211907"/>
    </source>
</evidence>
<proteinExistence type="predicted"/>
<evidence type="ECO:0000313" key="6">
    <source>
        <dbReference type="EMBL" id="KAJ3139740.1"/>
    </source>
</evidence>
<feature type="transmembrane region" description="Helical" evidence="5">
    <location>
        <begin position="271"/>
        <end position="301"/>
    </location>
</feature>
<dbReference type="Pfam" id="PF04142">
    <property type="entry name" value="Nuc_sug_transp"/>
    <property type="match status" value="1"/>
</dbReference>
<evidence type="ECO:0000256" key="4">
    <source>
        <dbReference type="ARBA" id="ARBA00023136"/>
    </source>
</evidence>
<keyword evidence="2 5" id="KW-0812">Transmembrane</keyword>
<dbReference type="InterPro" id="IPR037185">
    <property type="entry name" value="EmrE-like"/>
</dbReference>
<dbReference type="PANTHER" id="PTHR10231">
    <property type="entry name" value="NUCLEOTIDE-SUGAR TRANSMEMBRANE TRANSPORTER"/>
    <property type="match status" value="1"/>
</dbReference>
<evidence type="ECO:0000256" key="1">
    <source>
        <dbReference type="ARBA" id="ARBA00004141"/>
    </source>
</evidence>
<dbReference type="InterPro" id="IPR016181">
    <property type="entry name" value="Acyl_CoA_acyltransferase"/>
</dbReference>
<comment type="caution">
    <text evidence="6">The sequence shown here is derived from an EMBL/GenBank/DDBJ whole genome shotgun (WGS) entry which is preliminary data.</text>
</comment>
<dbReference type="Proteomes" id="UP001211907">
    <property type="component" value="Unassembled WGS sequence"/>
</dbReference>
<feature type="transmembrane region" description="Helical" evidence="5">
    <location>
        <begin position="232"/>
        <end position="251"/>
    </location>
</feature>
<keyword evidence="7" id="KW-1185">Reference proteome</keyword>
<gene>
    <name evidence="6" type="ORF">HK100_011223</name>
</gene>
<dbReference type="GO" id="GO:0000139">
    <property type="term" value="C:Golgi membrane"/>
    <property type="evidence" value="ECO:0007669"/>
    <property type="project" value="InterPro"/>
</dbReference>
<protein>
    <recommendedName>
        <fullName evidence="8">N-acetyltransferase domain-containing protein</fullName>
    </recommendedName>
</protein>
<name>A0AAD5TBE5_9FUNG</name>
<sequence length="371" mass="39304">MDLAISVREMQIGEVAQASEALFMAFYERGAMTNWATPDPIERGEALRKGLPTQLAEASDELGGWVEVATTNSARSEEAAESGDLLGGFGIAGAAIWQFKPLAAAAEPPPPASLFRPEVLALLDRVTATSPPRPYVYLSLLGASESGRGVGSALLKAGLASAATRYPCIRVALWTSSEANVAFYEKFDVVQNNLQYIAISSLDPAIYQVTSQLKTLTSALLSIIMLNCHLRLLKWVSLVVLTFGVAIVQLASQPVTTAKSNGANINPLGGFIGIMSILCASVVSGVAGVCIIPALASMYAIVGAIIANNGIFVGYRAWVIVAIVNSAFGGLLVAFIVKVSFSFGSGRFSIPMNWHFVPTTLTIFLRDSRLQ</sequence>
<dbReference type="Gene3D" id="3.40.630.30">
    <property type="match status" value="1"/>
</dbReference>
<evidence type="ECO:0000256" key="3">
    <source>
        <dbReference type="ARBA" id="ARBA00022989"/>
    </source>
</evidence>
<dbReference type="GO" id="GO:0015165">
    <property type="term" value="F:pyrimidine nucleotide-sugar transmembrane transporter activity"/>
    <property type="evidence" value="ECO:0007669"/>
    <property type="project" value="InterPro"/>
</dbReference>
<dbReference type="EMBL" id="JADGJH010000067">
    <property type="protein sequence ID" value="KAJ3139740.1"/>
    <property type="molecule type" value="Genomic_DNA"/>
</dbReference>
<keyword evidence="4 5" id="KW-0472">Membrane</keyword>
<evidence type="ECO:0000256" key="5">
    <source>
        <dbReference type="SAM" id="Phobius"/>
    </source>
</evidence>
<keyword evidence="3 5" id="KW-1133">Transmembrane helix</keyword>
<comment type="subcellular location">
    <subcellularLocation>
        <location evidence="1">Membrane</location>
        <topology evidence="1">Multi-pass membrane protein</topology>
    </subcellularLocation>
</comment>
<feature type="transmembrane region" description="Helical" evidence="5">
    <location>
        <begin position="313"/>
        <end position="336"/>
    </location>
</feature>
<evidence type="ECO:0000256" key="2">
    <source>
        <dbReference type="ARBA" id="ARBA00022692"/>
    </source>
</evidence>
<dbReference type="InterPro" id="IPR007271">
    <property type="entry name" value="Nuc_sug_transpt"/>
</dbReference>
<reference evidence="6" key="1">
    <citation type="submission" date="2020-05" db="EMBL/GenBank/DDBJ databases">
        <title>Phylogenomic resolution of chytrid fungi.</title>
        <authorList>
            <person name="Stajich J.E."/>
            <person name="Amses K."/>
            <person name="Simmons R."/>
            <person name="Seto K."/>
            <person name="Myers J."/>
            <person name="Bonds A."/>
            <person name="Quandt C.A."/>
            <person name="Barry K."/>
            <person name="Liu P."/>
            <person name="Grigoriev I."/>
            <person name="Longcore J.E."/>
            <person name="James T.Y."/>
        </authorList>
    </citation>
    <scope>NUCLEOTIDE SEQUENCE</scope>
    <source>
        <strain evidence="6">JEL0513</strain>
    </source>
</reference>
<dbReference type="SUPFAM" id="SSF55729">
    <property type="entry name" value="Acyl-CoA N-acyltransferases (Nat)"/>
    <property type="match status" value="1"/>
</dbReference>
<dbReference type="SUPFAM" id="SSF103481">
    <property type="entry name" value="Multidrug resistance efflux transporter EmrE"/>
    <property type="match status" value="1"/>
</dbReference>
<dbReference type="AlphaFoldDB" id="A0AAD5TBE5"/>